<sequence length="112" mass="12811">MIMAWNIPNDDLQALRKAIEDGLSLERVLKVERVDDDSTGISIADDDYPYEVATRVKGAELFMMLPLSFNRDDATKISRAIQVGLDWSTLLFITRNDEPGHPNTWILSNRRF</sequence>
<reference evidence="1 2" key="1">
    <citation type="submission" date="2018-06" db="EMBL/GenBank/DDBJ databases">
        <authorList>
            <consortium name="Pathogen Informatics"/>
            <person name="Doyle S."/>
        </authorList>
    </citation>
    <scope>NUCLEOTIDE SEQUENCE [LARGE SCALE GENOMIC DNA]</scope>
    <source>
        <strain evidence="1 2">NCTC9935</strain>
    </source>
</reference>
<gene>
    <name evidence="1" type="ORF">NCTC9935_01376</name>
</gene>
<keyword evidence="2" id="KW-1185">Reference proteome</keyword>
<evidence type="ECO:0000313" key="1">
    <source>
        <dbReference type="EMBL" id="SPT55866.1"/>
    </source>
</evidence>
<evidence type="ECO:0000313" key="2">
    <source>
        <dbReference type="Proteomes" id="UP000250192"/>
    </source>
</evidence>
<dbReference type="Proteomes" id="UP000250192">
    <property type="component" value="Unassembled WGS sequence"/>
</dbReference>
<protein>
    <submittedName>
        <fullName evidence="1">Uncharacterized protein</fullName>
    </submittedName>
</protein>
<name>A0A2X0U3W6_9ACTO</name>
<dbReference type="AlphaFoldDB" id="A0A2X0U3W6"/>
<dbReference type="EMBL" id="UAPR01000004">
    <property type="protein sequence ID" value="SPT55866.1"/>
    <property type="molecule type" value="Genomic_DNA"/>
</dbReference>
<organism evidence="1 2">
    <name type="scientific">Schaalia odontolytica</name>
    <dbReference type="NCBI Taxonomy" id="1660"/>
    <lineage>
        <taxon>Bacteria</taxon>
        <taxon>Bacillati</taxon>
        <taxon>Actinomycetota</taxon>
        <taxon>Actinomycetes</taxon>
        <taxon>Actinomycetales</taxon>
        <taxon>Actinomycetaceae</taxon>
        <taxon>Schaalia</taxon>
    </lineage>
</organism>
<proteinExistence type="predicted"/>
<accession>A0A2X0U3W6</accession>